<dbReference type="PANTHER" id="PTHR31303:SF1">
    <property type="entry name" value="CTP-DEPENDENT DIACYLGLYCEROL KINASE 1"/>
    <property type="match status" value="1"/>
</dbReference>
<feature type="transmembrane region" description="Helical" evidence="1">
    <location>
        <begin position="206"/>
        <end position="225"/>
    </location>
</feature>
<dbReference type="InterPro" id="IPR037997">
    <property type="entry name" value="Dgk1-like"/>
</dbReference>
<sequence length="279" mass="28626">MGLGMGMGLSGGLGVHQAATRLIGAFTPPSTVSPVSWDVGMAVACIVLSTVWVQLWSVLVQQGKLPSTVSRKVVHCSSGPLFLLFWPFFSPAGRYMAAAVPLLQATRLTLAGFAAAKSGSGGGFRKQNPLVQVVSRSGSASEAVGGPLLYVLVLAVATILEWRASLVGVMAVCQMAAGDGLADLVGRHVKGKKWWFSEHKSYVGSLAFVAGGFVVSLALVGWLHALGCIAVSAQAAALRVLGISAVCAVVEAVAMDGVDDNVSVPVAAAVLTRVLFPGL</sequence>
<comment type="caution">
    <text evidence="2">The sequence shown here is derived from an EMBL/GenBank/DDBJ whole genome shotgun (WGS) entry which is preliminary data.</text>
</comment>
<keyword evidence="1" id="KW-0472">Membrane</keyword>
<feature type="transmembrane region" description="Helical" evidence="1">
    <location>
        <begin position="39"/>
        <end position="60"/>
    </location>
</feature>
<evidence type="ECO:0000313" key="3">
    <source>
        <dbReference type="Proteomes" id="UP000664859"/>
    </source>
</evidence>
<name>A0A835Z6B9_9STRA</name>
<evidence type="ECO:0000256" key="1">
    <source>
        <dbReference type="SAM" id="Phobius"/>
    </source>
</evidence>
<organism evidence="2 3">
    <name type="scientific">Tribonema minus</name>
    <dbReference type="NCBI Taxonomy" id="303371"/>
    <lineage>
        <taxon>Eukaryota</taxon>
        <taxon>Sar</taxon>
        <taxon>Stramenopiles</taxon>
        <taxon>Ochrophyta</taxon>
        <taxon>PX clade</taxon>
        <taxon>Xanthophyceae</taxon>
        <taxon>Tribonematales</taxon>
        <taxon>Tribonemataceae</taxon>
        <taxon>Tribonema</taxon>
    </lineage>
</organism>
<protein>
    <submittedName>
        <fullName evidence="2">Putative phytol kinase, chloroplast, carboxyterminal half</fullName>
    </submittedName>
</protein>
<gene>
    <name evidence="2" type="ORF">JKP88DRAFT_311147</name>
</gene>
<evidence type="ECO:0000313" key="2">
    <source>
        <dbReference type="EMBL" id="KAG5185810.1"/>
    </source>
</evidence>
<keyword evidence="2" id="KW-0808">Transferase</keyword>
<reference evidence="2" key="1">
    <citation type="submission" date="2021-02" db="EMBL/GenBank/DDBJ databases">
        <title>First Annotated Genome of the Yellow-green Alga Tribonema minus.</title>
        <authorList>
            <person name="Mahan K.M."/>
        </authorList>
    </citation>
    <scope>NUCLEOTIDE SEQUENCE</scope>
    <source>
        <strain evidence="2">UTEX B ZZ1240</strain>
    </source>
</reference>
<proteinExistence type="predicted"/>
<dbReference type="AlphaFoldDB" id="A0A835Z6B9"/>
<accession>A0A835Z6B9</accession>
<dbReference type="GO" id="GO:0004143">
    <property type="term" value="F:ATP-dependent diacylglycerol kinase activity"/>
    <property type="evidence" value="ECO:0007669"/>
    <property type="project" value="InterPro"/>
</dbReference>
<keyword evidence="1" id="KW-0812">Transmembrane</keyword>
<dbReference type="OrthoDB" id="5673at2759"/>
<dbReference type="PANTHER" id="PTHR31303">
    <property type="entry name" value="CTP-DEPENDENT DIACYLGLYCEROL KINASE 1"/>
    <property type="match status" value="1"/>
</dbReference>
<dbReference type="EMBL" id="JAFCMP010000121">
    <property type="protein sequence ID" value="KAG5185810.1"/>
    <property type="molecule type" value="Genomic_DNA"/>
</dbReference>
<keyword evidence="1" id="KW-1133">Transmembrane helix</keyword>
<dbReference type="Proteomes" id="UP000664859">
    <property type="component" value="Unassembled WGS sequence"/>
</dbReference>
<keyword evidence="2" id="KW-0418">Kinase</keyword>
<keyword evidence="3" id="KW-1185">Reference proteome</keyword>